<proteinExistence type="predicted"/>
<dbReference type="EMBL" id="BART01013541">
    <property type="protein sequence ID" value="GAG78280.1"/>
    <property type="molecule type" value="Genomic_DNA"/>
</dbReference>
<name>X1A7U2_9ZZZZ</name>
<protein>
    <submittedName>
        <fullName evidence="1">Uncharacterized protein</fullName>
    </submittedName>
</protein>
<sequence length="92" mass="10031">MASKSTRLNAKANPLATKLPKLDIKPQNAKDFERESDEIISARYETTSGVVTLTAIAATILTSNSCQNSSTNMCNMAVNDHNTPARINIFFL</sequence>
<dbReference type="AlphaFoldDB" id="X1A7U2"/>
<organism evidence="1">
    <name type="scientific">marine sediment metagenome</name>
    <dbReference type="NCBI Taxonomy" id="412755"/>
    <lineage>
        <taxon>unclassified sequences</taxon>
        <taxon>metagenomes</taxon>
        <taxon>ecological metagenomes</taxon>
    </lineage>
</organism>
<gene>
    <name evidence="1" type="ORF">S01H4_27629</name>
</gene>
<accession>X1A7U2</accession>
<comment type="caution">
    <text evidence="1">The sequence shown here is derived from an EMBL/GenBank/DDBJ whole genome shotgun (WGS) entry which is preliminary data.</text>
</comment>
<reference evidence="1" key="1">
    <citation type="journal article" date="2014" name="Front. Microbiol.">
        <title>High frequency of phylogenetically diverse reductive dehalogenase-homologous genes in deep subseafloor sedimentary metagenomes.</title>
        <authorList>
            <person name="Kawai M."/>
            <person name="Futagami T."/>
            <person name="Toyoda A."/>
            <person name="Takaki Y."/>
            <person name="Nishi S."/>
            <person name="Hori S."/>
            <person name="Arai W."/>
            <person name="Tsubouchi T."/>
            <person name="Morono Y."/>
            <person name="Uchiyama I."/>
            <person name="Ito T."/>
            <person name="Fujiyama A."/>
            <person name="Inagaki F."/>
            <person name="Takami H."/>
        </authorList>
    </citation>
    <scope>NUCLEOTIDE SEQUENCE</scope>
    <source>
        <strain evidence="1">Expedition CK06-06</strain>
    </source>
</reference>
<evidence type="ECO:0000313" key="1">
    <source>
        <dbReference type="EMBL" id="GAG78280.1"/>
    </source>
</evidence>